<evidence type="ECO:0000256" key="1">
    <source>
        <dbReference type="ARBA" id="ARBA00006964"/>
    </source>
</evidence>
<dbReference type="Proteomes" id="UP000786183">
    <property type="component" value="Unassembled WGS sequence"/>
</dbReference>
<dbReference type="Pfam" id="PF01784">
    <property type="entry name" value="DUF34_NIF3"/>
    <property type="match status" value="1"/>
</dbReference>
<accession>A0ABS7WRI4</accession>
<organism evidence="3 4">
    <name type="scientific">Campylobacter canadensis</name>
    <dbReference type="NCBI Taxonomy" id="449520"/>
    <lineage>
        <taxon>Bacteria</taxon>
        <taxon>Pseudomonadati</taxon>
        <taxon>Campylobacterota</taxon>
        <taxon>Epsilonproteobacteria</taxon>
        <taxon>Campylobacterales</taxon>
        <taxon>Campylobacteraceae</taxon>
        <taxon>Campylobacter</taxon>
    </lineage>
</organism>
<evidence type="ECO:0000313" key="4">
    <source>
        <dbReference type="Proteomes" id="UP000786183"/>
    </source>
</evidence>
<protein>
    <submittedName>
        <fullName evidence="3">Nif3-like dinuclear metal center hexameric protein</fullName>
    </submittedName>
</protein>
<gene>
    <name evidence="3" type="ORF">AVCANL283_04370</name>
</gene>
<dbReference type="SUPFAM" id="SSF102705">
    <property type="entry name" value="NIF3 (NGG1p interacting factor 3)-like"/>
    <property type="match status" value="1"/>
</dbReference>
<dbReference type="NCBIfam" id="TIGR00486">
    <property type="entry name" value="YbgI_SA1388"/>
    <property type="match status" value="1"/>
</dbReference>
<evidence type="ECO:0000256" key="2">
    <source>
        <dbReference type="ARBA" id="ARBA00022723"/>
    </source>
</evidence>
<dbReference type="Gene3D" id="3.40.1390.30">
    <property type="entry name" value="NIF3 (NGG1p interacting factor 3)-like"/>
    <property type="match status" value="2"/>
</dbReference>
<dbReference type="EMBL" id="JACGBB010000007">
    <property type="protein sequence ID" value="MBZ7987344.1"/>
    <property type="molecule type" value="Genomic_DNA"/>
</dbReference>
<name>A0ABS7WRI4_9BACT</name>
<dbReference type="InterPro" id="IPR002678">
    <property type="entry name" value="DUF34/NIF3"/>
</dbReference>
<dbReference type="InterPro" id="IPR036069">
    <property type="entry name" value="DUF34/NIF3_sf"/>
</dbReference>
<keyword evidence="2" id="KW-0479">Metal-binding</keyword>
<sequence>MKVSQIYEYLNSISPFDTQEDWDNSGLLVSNDDTCKKIYLSLDLDLDLLESLEDDSLIITHHPLIFKGLRKIDNSYVSNAIKALIKKNCALIAMHTNYDLSHLNTYFIEEILGKKIVLKEGFLAYFKNDFQSIEDLADFLKQRLKVKNINISYARKNIQSELIAVCTGSGVSLAKNLKSNIFLTGDIKYHDAFILSEENINLIDIKHYNSEECFAKSLALLLQKLPKEIIIKVSKNPFSNY</sequence>
<keyword evidence="4" id="KW-1185">Reference proteome</keyword>
<reference evidence="3 4" key="1">
    <citation type="submission" date="2020-07" db="EMBL/GenBank/DDBJ databases">
        <title>Transfer of Campylobacter canadensis to the novel genus Avispirillum gen. nov., that also includes two novel species recovered from migratory waterfowl: Avispirillum anseris sp. nov. and Avispirillum brantae sp. nov.</title>
        <authorList>
            <person name="Miller W.G."/>
            <person name="Chapman M.H."/>
            <person name="Yee E."/>
            <person name="Inglis G.D."/>
        </authorList>
    </citation>
    <scope>NUCLEOTIDE SEQUENCE [LARGE SCALE GENOMIC DNA]</scope>
    <source>
        <strain evidence="3 4">L283</strain>
    </source>
</reference>
<dbReference type="RefSeq" id="WP_172230987.1">
    <property type="nucleotide sequence ID" value="NZ_CP035946.1"/>
</dbReference>
<comment type="caution">
    <text evidence="3">The sequence shown here is derived from an EMBL/GenBank/DDBJ whole genome shotgun (WGS) entry which is preliminary data.</text>
</comment>
<evidence type="ECO:0000313" key="3">
    <source>
        <dbReference type="EMBL" id="MBZ7987344.1"/>
    </source>
</evidence>
<comment type="similarity">
    <text evidence="1">Belongs to the GTP cyclohydrolase I type 2/NIF3 family.</text>
</comment>
<proteinExistence type="inferred from homology"/>
<dbReference type="PANTHER" id="PTHR13799">
    <property type="entry name" value="NGG1 INTERACTING FACTOR 3"/>
    <property type="match status" value="1"/>
</dbReference>
<dbReference type="PANTHER" id="PTHR13799:SF14">
    <property type="entry name" value="GTP CYCLOHYDROLASE 1 TYPE 2 HOMOLOG"/>
    <property type="match status" value="1"/>
</dbReference>